<organism evidence="1 2">
    <name type="scientific">Ruminococcus flavefaciens</name>
    <dbReference type="NCBI Taxonomy" id="1265"/>
    <lineage>
        <taxon>Bacteria</taxon>
        <taxon>Bacillati</taxon>
        <taxon>Bacillota</taxon>
        <taxon>Clostridia</taxon>
        <taxon>Eubacteriales</taxon>
        <taxon>Oscillospiraceae</taxon>
        <taxon>Ruminococcus</taxon>
    </lineage>
</organism>
<evidence type="ECO:0008006" key="3">
    <source>
        <dbReference type="Google" id="ProtNLM"/>
    </source>
</evidence>
<dbReference type="AlphaFoldDB" id="A0A1K1PDR6"/>
<reference evidence="1 2" key="1">
    <citation type="submission" date="2016-11" db="EMBL/GenBank/DDBJ databases">
        <authorList>
            <person name="Jaros S."/>
            <person name="Januszkiewicz K."/>
            <person name="Wedrychowicz H."/>
        </authorList>
    </citation>
    <scope>NUCLEOTIDE SEQUENCE [LARGE SCALE GENOMIC DNA]</scope>
    <source>
        <strain evidence="1 2">YL228</strain>
    </source>
</reference>
<name>A0A1K1PDR6_RUMFL</name>
<protein>
    <recommendedName>
        <fullName evidence="3">VWA domain-containing protein</fullName>
    </recommendedName>
</protein>
<proteinExistence type="predicted"/>
<gene>
    <name evidence="1" type="ORF">SAMN02910280_2705</name>
</gene>
<dbReference type="Proteomes" id="UP000183461">
    <property type="component" value="Unassembled WGS sequence"/>
</dbReference>
<sequence length="302" mass="34105">MGYGSWNSADWKKYSSARISGKKVNDIYKATSIDPKYDPKKIKFRESLDSADHPVTTPIIIGLDVTGSMSDLLDVTAKRLGEMVKDIIERQPVEGPQIMFCAVGDSRCDRSPLQATQFESDIRIASQLTELWFERGGGGNNFESYPLVWYLAANKTKTDAWNKRRQKGVIFTLGDDGFPEKLLAKEIERVFGDYVKEDIDTEALLAQVSRRYDVFHLMVMDRRNESVVKLPKWRKLMGERAISVTDVNAIPEIIVSLLESVAGRDTEDIINSWDGDTQLAVRNAIGGLPTRKRSVMNGIFRF</sequence>
<dbReference type="RefSeq" id="WP_072300906.1">
    <property type="nucleotide sequence ID" value="NZ_FPIP01000008.1"/>
</dbReference>
<evidence type="ECO:0000313" key="1">
    <source>
        <dbReference type="EMBL" id="SFW45912.1"/>
    </source>
</evidence>
<evidence type="ECO:0000313" key="2">
    <source>
        <dbReference type="Proteomes" id="UP000183461"/>
    </source>
</evidence>
<dbReference type="EMBL" id="FPIP01000008">
    <property type="protein sequence ID" value="SFW45912.1"/>
    <property type="molecule type" value="Genomic_DNA"/>
</dbReference>
<accession>A0A1K1PDR6</accession>